<reference evidence="2" key="1">
    <citation type="journal article" date="2021" name="Proc. Natl. Acad. Sci. U.S.A.">
        <title>A Catalog of Tens of Thousands of Viruses from Human Metagenomes Reveals Hidden Associations with Chronic Diseases.</title>
        <authorList>
            <person name="Tisza M.J."/>
            <person name="Buck C.B."/>
        </authorList>
    </citation>
    <scope>NUCLEOTIDE SEQUENCE</scope>
    <source>
        <strain evidence="2">CthAo37</strain>
    </source>
</reference>
<evidence type="ECO:0000256" key="1">
    <source>
        <dbReference type="SAM" id="Coils"/>
    </source>
</evidence>
<proteinExistence type="predicted"/>
<protein>
    <submittedName>
        <fullName evidence="2">Resistance protein</fullName>
    </submittedName>
</protein>
<dbReference type="Pfam" id="PF05565">
    <property type="entry name" value="Sipho_Gp157"/>
    <property type="match status" value="1"/>
</dbReference>
<sequence length="165" mass="18039">MAFSLYEINSQIEQAWGAAVDPDTGEIINEEALQELDGLTMQREEKLENLALFYKNLSAEAEALKAEKMRLAARQAAAEKKAEGIKKYIEASMDSAGGEKIKTSKVAIGWRKSESVQINAGAFLPDEYLTYEEPKPNKAAIKKALKAGTSIDGATLVTTNNIQIK</sequence>
<keyword evidence="1" id="KW-0175">Coiled coil</keyword>
<feature type="coiled-coil region" evidence="1">
    <location>
        <begin position="29"/>
        <end position="81"/>
    </location>
</feature>
<name>A0A8S5S4X0_9CAUD</name>
<dbReference type="InterPro" id="IPR008840">
    <property type="entry name" value="Sipho_Gp157"/>
</dbReference>
<evidence type="ECO:0000313" key="2">
    <source>
        <dbReference type="EMBL" id="DAF45985.1"/>
    </source>
</evidence>
<accession>A0A8S5S4X0</accession>
<dbReference type="EMBL" id="BK032529">
    <property type="protein sequence ID" value="DAF45985.1"/>
    <property type="molecule type" value="Genomic_DNA"/>
</dbReference>
<organism evidence="2">
    <name type="scientific">Myoviridae sp. cthAo37</name>
    <dbReference type="NCBI Taxonomy" id="2827701"/>
    <lineage>
        <taxon>Viruses</taxon>
        <taxon>Duplodnaviria</taxon>
        <taxon>Heunggongvirae</taxon>
        <taxon>Uroviricota</taxon>
        <taxon>Caudoviricetes</taxon>
    </lineage>
</organism>